<evidence type="ECO:0000313" key="1">
    <source>
        <dbReference type="EMBL" id="CAG8525673.1"/>
    </source>
</evidence>
<sequence length="68" mass="7768">MSKEERVKLPRRRHSFMSDPDLGGEAMSHLSGECFPWCILSWRRHSFMSAPDLGGEVMSQRFSSAIPN</sequence>
<comment type="caution">
    <text evidence="1">The sequence shown here is derived from an EMBL/GenBank/DDBJ whole genome shotgun (WGS) entry which is preliminary data.</text>
</comment>
<dbReference type="Proteomes" id="UP000789706">
    <property type="component" value="Unassembled WGS sequence"/>
</dbReference>
<dbReference type="EMBL" id="CAJVPK010000554">
    <property type="protein sequence ID" value="CAG8525673.1"/>
    <property type="molecule type" value="Genomic_DNA"/>
</dbReference>
<dbReference type="AlphaFoldDB" id="A0A9N9FCA8"/>
<protein>
    <submittedName>
        <fullName evidence="1">1670_t:CDS:1</fullName>
    </submittedName>
</protein>
<accession>A0A9N9FCA8</accession>
<gene>
    <name evidence="1" type="ORF">DEBURN_LOCUS5887</name>
</gene>
<evidence type="ECO:0000313" key="2">
    <source>
        <dbReference type="Proteomes" id="UP000789706"/>
    </source>
</evidence>
<keyword evidence="2" id="KW-1185">Reference proteome</keyword>
<proteinExistence type="predicted"/>
<reference evidence="1" key="1">
    <citation type="submission" date="2021-06" db="EMBL/GenBank/DDBJ databases">
        <authorList>
            <person name="Kallberg Y."/>
            <person name="Tangrot J."/>
            <person name="Rosling A."/>
        </authorList>
    </citation>
    <scope>NUCLEOTIDE SEQUENCE</scope>
    <source>
        <strain evidence="1">AZ414A</strain>
    </source>
</reference>
<organism evidence="1 2">
    <name type="scientific">Diversispora eburnea</name>
    <dbReference type="NCBI Taxonomy" id="1213867"/>
    <lineage>
        <taxon>Eukaryota</taxon>
        <taxon>Fungi</taxon>
        <taxon>Fungi incertae sedis</taxon>
        <taxon>Mucoromycota</taxon>
        <taxon>Glomeromycotina</taxon>
        <taxon>Glomeromycetes</taxon>
        <taxon>Diversisporales</taxon>
        <taxon>Diversisporaceae</taxon>
        <taxon>Diversispora</taxon>
    </lineage>
</organism>
<name>A0A9N9FCA8_9GLOM</name>